<evidence type="ECO:0000256" key="3">
    <source>
        <dbReference type="ARBA" id="ARBA00022454"/>
    </source>
</evidence>
<feature type="region of interest" description="Disordered" evidence="8">
    <location>
        <begin position="1"/>
        <end position="101"/>
    </location>
</feature>
<evidence type="ECO:0000256" key="4">
    <source>
        <dbReference type="ARBA" id="ARBA00022603"/>
    </source>
</evidence>
<dbReference type="GO" id="GO:0032259">
    <property type="term" value="P:methylation"/>
    <property type="evidence" value="ECO:0007669"/>
    <property type="project" value="UniProtKB-KW"/>
</dbReference>
<dbReference type="EMBL" id="KV897901">
    <property type="protein sequence ID" value="OON16326.1"/>
    <property type="molecule type" value="Genomic_DNA"/>
</dbReference>
<evidence type="ECO:0000256" key="6">
    <source>
        <dbReference type="ARBA" id="ARBA00022691"/>
    </source>
</evidence>
<evidence type="ECO:0000256" key="8">
    <source>
        <dbReference type="SAM" id="MobiDB-lite"/>
    </source>
</evidence>
<reference evidence="10 11" key="1">
    <citation type="submission" date="2015-03" db="EMBL/GenBank/DDBJ databases">
        <title>Draft genome of the nematode, Opisthorchis viverrini.</title>
        <authorList>
            <person name="Mitreva M."/>
        </authorList>
    </citation>
    <scope>NUCLEOTIDE SEQUENCE [LARGE SCALE GENOMIC DNA]</scope>
    <source>
        <strain evidence="10">Khon Kaen</strain>
    </source>
</reference>
<keyword evidence="6" id="KW-0949">S-adenosyl-L-methionine</keyword>
<feature type="compositionally biased region" description="Polar residues" evidence="8">
    <location>
        <begin position="338"/>
        <end position="353"/>
    </location>
</feature>
<keyword evidence="7" id="KW-0539">Nucleus</keyword>
<feature type="compositionally biased region" description="Low complexity" evidence="8">
    <location>
        <begin position="56"/>
        <end position="66"/>
    </location>
</feature>
<dbReference type="PROSITE" id="PS51215">
    <property type="entry name" value="AWS"/>
    <property type="match status" value="1"/>
</dbReference>
<feature type="compositionally biased region" description="Polar residues" evidence="8">
    <location>
        <begin position="32"/>
        <end position="55"/>
    </location>
</feature>
<protein>
    <recommendedName>
        <fullName evidence="9">AWS domain-containing protein</fullName>
    </recommendedName>
</protein>
<feature type="non-terminal residue" evidence="10">
    <location>
        <position position="422"/>
    </location>
</feature>
<dbReference type="SMART" id="SM00570">
    <property type="entry name" value="AWS"/>
    <property type="match status" value="1"/>
</dbReference>
<keyword evidence="3" id="KW-0158">Chromosome</keyword>
<comment type="subcellular location">
    <subcellularLocation>
        <location evidence="2">Chromosome</location>
    </subcellularLocation>
    <subcellularLocation>
        <location evidence="1">Nucleus</location>
    </subcellularLocation>
</comment>
<evidence type="ECO:0000256" key="5">
    <source>
        <dbReference type="ARBA" id="ARBA00022679"/>
    </source>
</evidence>
<evidence type="ECO:0000259" key="9">
    <source>
        <dbReference type="PROSITE" id="PS51215"/>
    </source>
</evidence>
<name>A0A1S8WPG7_OPIVI</name>
<dbReference type="Proteomes" id="UP000243686">
    <property type="component" value="Unassembled WGS sequence"/>
</dbReference>
<keyword evidence="11" id="KW-1185">Reference proteome</keyword>
<dbReference type="Gene3D" id="2.170.270.10">
    <property type="entry name" value="SET domain"/>
    <property type="match status" value="1"/>
</dbReference>
<feature type="region of interest" description="Disordered" evidence="8">
    <location>
        <begin position="338"/>
        <end position="366"/>
    </location>
</feature>
<dbReference type="GO" id="GO:0005634">
    <property type="term" value="C:nucleus"/>
    <property type="evidence" value="ECO:0007669"/>
    <property type="project" value="UniProtKB-SubCell"/>
</dbReference>
<keyword evidence="5" id="KW-0808">Transferase</keyword>
<dbReference type="InterPro" id="IPR046341">
    <property type="entry name" value="SET_dom_sf"/>
</dbReference>
<evidence type="ECO:0000256" key="2">
    <source>
        <dbReference type="ARBA" id="ARBA00004286"/>
    </source>
</evidence>
<evidence type="ECO:0000256" key="1">
    <source>
        <dbReference type="ARBA" id="ARBA00004123"/>
    </source>
</evidence>
<dbReference type="PANTHER" id="PTHR22884">
    <property type="entry name" value="SET DOMAIN PROTEINS"/>
    <property type="match status" value="1"/>
</dbReference>
<dbReference type="Pfam" id="PF17907">
    <property type="entry name" value="AWS"/>
    <property type="match status" value="1"/>
</dbReference>
<dbReference type="GO" id="GO:0005694">
    <property type="term" value="C:chromosome"/>
    <property type="evidence" value="ECO:0007669"/>
    <property type="project" value="UniProtKB-SubCell"/>
</dbReference>
<dbReference type="InterPro" id="IPR006560">
    <property type="entry name" value="AWS_dom"/>
</dbReference>
<dbReference type="GO" id="GO:0042054">
    <property type="term" value="F:histone methyltransferase activity"/>
    <property type="evidence" value="ECO:0007669"/>
    <property type="project" value="InterPro"/>
</dbReference>
<keyword evidence="4" id="KW-0489">Methyltransferase</keyword>
<feature type="domain" description="AWS" evidence="9">
    <location>
        <begin position="166"/>
        <end position="217"/>
    </location>
</feature>
<accession>A0A1S8WPG7</accession>
<proteinExistence type="predicted"/>
<feature type="non-terminal residue" evidence="10">
    <location>
        <position position="1"/>
    </location>
</feature>
<evidence type="ECO:0000256" key="7">
    <source>
        <dbReference type="ARBA" id="ARBA00023242"/>
    </source>
</evidence>
<dbReference type="InterPro" id="IPR050777">
    <property type="entry name" value="SET2_Histone-Lys_MeTrsfase"/>
</dbReference>
<dbReference type="AlphaFoldDB" id="A0A1S8WPG7"/>
<gene>
    <name evidence="10" type="ORF">X801_07863</name>
</gene>
<dbReference type="SUPFAM" id="SSF82199">
    <property type="entry name" value="SET domain"/>
    <property type="match status" value="1"/>
</dbReference>
<evidence type="ECO:0000313" key="10">
    <source>
        <dbReference type="EMBL" id="OON16326.1"/>
    </source>
</evidence>
<organism evidence="10 11">
    <name type="scientific">Opisthorchis viverrini</name>
    <name type="common">Southeast Asian liver fluke</name>
    <dbReference type="NCBI Taxonomy" id="6198"/>
    <lineage>
        <taxon>Eukaryota</taxon>
        <taxon>Metazoa</taxon>
        <taxon>Spiralia</taxon>
        <taxon>Lophotrochozoa</taxon>
        <taxon>Platyhelminthes</taxon>
        <taxon>Trematoda</taxon>
        <taxon>Digenea</taxon>
        <taxon>Opisthorchiida</taxon>
        <taxon>Opisthorchiata</taxon>
        <taxon>Opisthorchiidae</taxon>
        <taxon>Opisthorchis</taxon>
    </lineage>
</organism>
<evidence type="ECO:0000313" key="11">
    <source>
        <dbReference type="Proteomes" id="UP000243686"/>
    </source>
</evidence>
<feature type="compositionally biased region" description="Basic and acidic residues" evidence="8">
    <location>
        <begin position="87"/>
        <end position="98"/>
    </location>
</feature>
<sequence>SDSSDDESGGKHRRRSGCMDDGEDEDPLLQLGPNSNDGSSKENQQPSSSPLKQNKTSSSPSTHPTSKAPVNVPNLRPRSTRCQRLRPSKDGKAAKRLDQSSLDPALAAKRKEVYAAAVKQAADGWSGRHDRFGQLLGRTRRPDYYKPIKVNWPLGSVRIYRLTDPSEAPRCECKPNSGGEPCGPSSGCINRELHYECLPSVCPNGDACQNQRFTKRLYPRQRPFWTGSERGWGLKTLVPIKAAHSHDVEVFPAELKIQRSAMQFDADSRDYTNPRGGLCGMSEPPVKQSVDAVDGIIVKAPGVQIKPHPTTKRGLERELEELVAGAVSCSPVKDLTASRTAKRIQSNNPSKQNVGAPETLGSVDDNASAPDVSSGLVYCTKSDCPKVVGSVPGTIVTPVDDLRMCSAAFVPRLSAWLMWKEA</sequence>